<accession>A0A4R2JXF6</accession>
<dbReference type="Proteomes" id="UP000295680">
    <property type="component" value="Unassembled WGS sequence"/>
</dbReference>
<organism evidence="3 4">
    <name type="scientific">Actinocrispum wychmicini</name>
    <dbReference type="NCBI Taxonomy" id="1213861"/>
    <lineage>
        <taxon>Bacteria</taxon>
        <taxon>Bacillati</taxon>
        <taxon>Actinomycetota</taxon>
        <taxon>Actinomycetes</taxon>
        <taxon>Pseudonocardiales</taxon>
        <taxon>Pseudonocardiaceae</taxon>
        <taxon>Actinocrispum</taxon>
    </lineage>
</organism>
<evidence type="ECO:0000256" key="1">
    <source>
        <dbReference type="SAM" id="Phobius"/>
    </source>
</evidence>
<keyword evidence="1" id="KW-0472">Membrane</keyword>
<evidence type="ECO:0000313" key="3">
    <source>
        <dbReference type="EMBL" id="TCO65251.1"/>
    </source>
</evidence>
<dbReference type="PROSITE" id="PS51257">
    <property type="entry name" value="PROKAR_LIPOPROTEIN"/>
    <property type="match status" value="1"/>
</dbReference>
<feature type="signal peptide" evidence="2">
    <location>
        <begin position="1"/>
        <end position="24"/>
    </location>
</feature>
<dbReference type="Pfam" id="PF10092">
    <property type="entry name" value="DUF2330"/>
    <property type="match status" value="1"/>
</dbReference>
<keyword evidence="4" id="KW-1185">Reference proteome</keyword>
<keyword evidence="1" id="KW-0812">Transmembrane</keyword>
<proteinExistence type="predicted"/>
<evidence type="ECO:0000313" key="4">
    <source>
        <dbReference type="Proteomes" id="UP000295680"/>
    </source>
</evidence>
<keyword evidence="2" id="KW-0732">Signal</keyword>
<feature type="transmembrane region" description="Helical" evidence="1">
    <location>
        <begin position="302"/>
        <end position="321"/>
    </location>
</feature>
<feature type="chain" id="PRO_5020749813" evidence="2">
    <location>
        <begin position="25"/>
        <end position="329"/>
    </location>
</feature>
<comment type="caution">
    <text evidence="3">The sequence shown here is derived from an EMBL/GenBank/DDBJ whole genome shotgun (WGS) entry which is preliminary data.</text>
</comment>
<dbReference type="InterPro" id="IPR019283">
    <property type="entry name" value="DUF2330"/>
</dbReference>
<dbReference type="EMBL" id="SLWS01000001">
    <property type="protein sequence ID" value="TCO65251.1"/>
    <property type="molecule type" value="Genomic_DNA"/>
</dbReference>
<reference evidence="3 4" key="1">
    <citation type="submission" date="2019-03" db="EMBL/GenBank/DDBJ databases">
        <title>Genomic Encyclopedia of Type Strains, Phase IV (KMG-IV): sequencing the most valuable type-strain genomes for metagenomic binning, comparative biology and taxonomic classification.</title>
        <authorList>
            <person name="Goeker M."/>
        </authorList>
    </citation>
    <scope>NUCLEOTIDE SEQUENCE [LARGE SCALE GENOMIC DNA]</scope>
    <source>
        <strain evidence="3 4">DSM 45934</strain>
    </source>
</reference>
<gene>
    <name evidence="3" type="ORF">EV192_1011039</name>
</gene>
<dbReference type="RefSeq" id="WP_132111540.1">
    <property type="nucleotide sequence ID" value="NZ_SLWS01000001.1"/>
</dbReference>
<protein>
    <submittedName>
        <fullName evidence="3">Uncharacterized protein DUF2330</fullName>
    </submittedName>
</protein>
<keyword evidence="1" id="KW-1133">Transmembrane helix</keyword>
<sequence length="329" mass="35066">MRKLLGVVAALLTLQVATPMTAQACACGGFVGDQKVRVGQETAIVALDQGKETVSMQFAADTTATRAAWVMPVPTKADVSLGDEKDFTYLDDFTKPEYRDVRTGSGVGGGNMAAAPPGGGVTVSQHTQIGPYTVAQLTGRTSADVAQWLTDNGFSLPPQLATGMTPYLDGGWSFAAVRLTAAQGGTLHGVLPPLRIAFDTADPVYPMRLSGLATTPQALRLYVLAPHKMDATSPAPNQEFQLYFAGRDDSRNTYVTRYDGQWGTPSVITQDVRITQSANDDPHREVVTRYVAGGTSGMSPEAWPWLAGAVVLLVLITAILLRARPRRRG</sequence>
<dbReference type="AlphaFoldDB" id="A0A4R2JXF6"/>
<name>A0A4R2JXF6_9PSEU</name>
<dbReference type="OrthoDB" id="275368at2"/>
<evidence type="ECO:0000256" key="2">
    <source>
        <dbReference type="SAM" id="SignalP"/>
    </source>
</evidence>